<keyword evidence="5 6" id="KW-0472">Membrane</keyword>
<comment type="caution">
    <text evidence="7">The sequence shown here is derived from an EMBL/GenBank/DDBJ whole genome shotgun (WGS) entry which is preliminary data.</text>
</comment>
<evidence type="ECO:0000313" key="8">
    <source>
        <dbReference type="Proteomes" id="UP000460157"/>
    </source>
</evidence>
<feature type="transmembrane region" description="Helical" evidence="6">
    <location>
        <begin position="199"/>
        <end position="217"/>
    </location>
</feature>
<feature type="transmembrane region" description="Helical" evidence="6">
    <location>
        <begin position="85"/>
        <end position="111"/>
    </location>
</feature>
<proteinExistence type="predicted"/>
<accession>A0A7K1UJS3</accession>
<reference evidence="7 8" key="1">
    <citation type="submission" date="2019-12" db="EMBL/GenBank/DDBJ databases">
        <title>Nesterenkonia muleiensis sp. nov., a novel actinobacterium isolated from sap of Populus euphratica.</title>
        <authorList>
            <person name="Wang R."/>
        </authorList>
    </citation>
    <scope>NUCLEOTIDE SEQUENCE [LARGE SCALE GENOMIC DNA]</scope>
    <source>
        <strain evidence="7 8">F10</strain>
    </source>
</reference>
<evidence type="ECO:0000256" key="1">
    <source>
        <dbReference type="ARBA" id="ARBA00004651"/>
    </source>
</evidence>
<evidence type="ECO:0000256" key="6">
    <source>
        <dbReference type="SAM" id="Phobius"/>
    </source>
</evidence>
<keyword evidence="2" id="KW-1003">Cell membrane</keyword>
<name>A0A7K1UJS3_9MICC</name>
<evidence type="ECO:0000256" key="4">
    <source>
        <dbReference type="ARBA" id="ARBA00022989"/>
    </source>
</evidence>
<feature type="transmembrane region" description="Helical" evidence="6">
    <location>
        <begin position="237"/>
        <end position="260"/>
    </location>
</feature>
<evidence type="ECO:0000256" key="2">
    <source>
        <dbReference type="ARBA" id="ARBA00022475"/>
    </source>
</evidence>
<dbReference type="GO" id="GO:0005886">
    <property type="term" value="C:plasma membrane"/>
    <property type="evidence" value="ECO:0007669"/>
    <property type="project" value="UniProtKB-SubCell"/>
</dbReference>
<keyword evidence="8" id="KW-1185">Reference proteome</keyword>
<protein>
    <submittedName>
        <fullName evidence="7">Cytochrome c oxidase assembly protein</fullName>
    </submittedName>
</protein>
<evidence type="ECO:0000313" key="7">
    <source>
        <dbReference type="EMBL" id="MVT26745.1"/>
    </source>
</evidence>
<keyword evidence="4 6" id="KW-1133">Transmembrane helix</keyword>
<sequence length="272" mass="29538">MRVHHHPDEHIGGEGAFDDPLSWEAFELSVLIVLVLAALGYGLGLWRGRGRGRWPARRAVLWYLGILCTGAGLIGPVASAAHTSFAAHMVAHLLMGMIGPLLLVLAAPATVALRALPVSAARVLSRVLRSPWVRLVTHPVVAGVLNGGGLWLLYTTELFMTMHASVLVHALFHTHIFLAAYAFIYSLIGIDPNPHRAPWLLRAAVLIAFIAVHQILAKRLYASPPQGVGSADAELGAQIMFYGGEVVDVTLIVLLFYHWYTATRPARVRPGR</sequence>
<organism evidence="7 8">
    <name type="scientific">Nesterenkonia alkaliphila</name>
    <dbReference type="NCBI Taxonomy" id="1463631"/>
    <lineage>
        <taxon>Bacteria</taxon>
        <taxon>Bacillati</taxon>
        <taxon>Actinomycetota</taxon>
        <taxon>Actinomycetes</taxon>
        <taxon>Micrococcales</taxon>
        <taxon>Micrococcaceae</taxon>
        <taxon>Nesterenkonia</taxon>
    </lineage>
</organism>
<dbReference type="Proteomes" id="UP000460157">
    <property type="component" value="Unassembled WGS sequence"/>
</dbReference>
<keyword evidence="3 6" id="KW-0812">Transmembrane</keyword>
<evidence type="ECO:0000256" key="3">
    <source>
        <dbReference type="ARBA" id="ARBA00022692"/>
    </source>
</evidence>
<comment type="subcellular location">
    <subcellularLocation>
        <location evidence="1">Cell membrane</location>
        <topology evidence="1">Multi-pass membrane protein</topology>
    </subcellularLocation>
</comment>
<gene>
    <name evidence="7" type="ORF">GNZ21_10310</name>
</gene>
<dbReference type="AlphaFoldDB" id="A0A7K1UJS3"/>
<evidence type="ECO:0000256" key="5">
    <source>
        <dbReference type="ARBA" id="ARBA00023136"/>
    </source>
</evidence>
<dbReference type="EMBL" id="WRPM01000071">
    <property type="protein sequence ID" value="MVT26745.1"/>
    <property type="molecule type" value="Genomic_DNA"/>
</dbReference>
<dbReference type="InterPro" id="IPR019108">
    <property type="entry name" value="Caa3_assmbl_CtaG-rel"/>
</dbReference>
<dbReference type="Pfam" id="PF09678">
    <property type="entry name" value="Caa3_CtaG"/>
    <property type="match status" value="1"/>
</dbReference>
<feature type="transmembrane region" description="Helical" evidence="6">
    <location>
        <begin position="28"/>
        <end position="48"/>
    </location>
</feature>
<feature type="transmembrane region" description="Helical" evidence="6">
    <location>
        <begin position="60"/>
        <end position="79"/>
    </location>
</feature>
<feature type="transmembrane region" description="Helical" evidence="6">
    <location>
        <begin position="166"/>
        <end position="187"/>
    </location>
</feature>
<feature type="transmembrane region" description="Helical" evidence="6">
    <location>
        <begin position="132"/>
        <end position="154"/>
    </location>
</feature>